<feature type="compositionally biased region" description="Basic and acidic residues" evidence="1">
    <location>
        <begin position="39"/>
        <end position="54"/>
    </location>
</feature>
<feature type="non-terminal residue" evidence="2">
    <location>
        <position position="1"/>
    </location>
</feature>
<accession>A0A7K5AB60</accession>
<feature type="compositionally biased region" description="Basic and acidic residues" evidence="1">
    <location>
        <begin position="66"/>
        <end position="76"/>
    </location>
</feature>
<organism evidence="2 3">
    <name type="scientific">Centropus unirufus</name>
    <dbReference type="NCBI Taxonomy" id="1118519"/>
    <lineage>
        <taxon>Eukaryota</taxon>
        <taxon>Metazoa</taxon>
        <taxon>Chordata</taxon>
        <taxon>Craniata</taxon>
        <taxon>Vertebrata</taxon>
        <taxon>Euteleostomi</taxon>
        <taxon>Archelosauria</taxon>
        <taxon>Archosauria</taxon>
        <taxon>Dinosauria</taxon>
        <taxon>Saurischia</taxon>
        <taxon>Theropoda</taxon>
        <taxon>Coelurosauria</taxon>
        <taxon>Aves</taxon>
        <taxon>Neognathae</taxon>
        <taxon>Neoaves</taxon>
        <taxon>Otidimorphae</taxon>
        <taxon>Cuculiformes</taxon>
        <taxon>Centropidae</taxon>
        <taxon>Centropus</taxon>
    </lineage>
</organism>
<name>A0A7K5AB60_9AVES</name>
<reference evidence="2 3" key="1">
    <citation type="submission" date="2019-09" db="EMBL/GenBank/DDBJ databases">
        <title>Bird 10,000 Genomes (B10K) Project - Family phase.</title>
        <authorList>
            <person name="Zhang G."/>
        </authorList>
    </citation>
    <scope>NUCLEOTIDE SEQUENCE [LARGE SCALE GENOMIC DNA]</scope>
    <source>
        <strain evidence="2">B10K-DU-017-25</strain>
        <tissue evidence="2">Mixed tissue sample</tissue>
    </source>
</reference>
<gene>
    <name evidence="2" type="primary">Gpr179_2</name>
    <name evidence="2" type="ORF">CENUNI_R15281</name>
</gene>
<evidence type="ECO:0000313" key="2">
    <source>
        <dbReference type="EMBL" id="NWR80809.1"/>
    </source>
</evidence>
<feature type="non-terminal residue" evidence="2">
    <location>
        <position position="145"/>
    </location>
</feature>
<keyword evidence="3" id="KW-1185">Reference proteome</keyword>
<dbReference type="OrthoDB" id="5823771at2759"/>
<feature type="region of interest" description="Disordered" evidence="1">
    <location>
        <begin position="31"/>
        <end position="119"/>
    </location>
</feature>
<comment type="caution">
    <text evidence="2">The sequence shown here is derived from an EMBL/GenBank/DDBJ whole genome shotgun (WGS) entry which is preliminary data.</text>
</comment>
<dbReference type="EMBL" id="VYZI01001193">
    <property type="protein sequence ID" value="NWR80809.1"/>
    <property type="molecule type" value="Genomic_DNA"/>
</dbReference>
<protein>
    <submittedName>
        <fullName evidence="2">GP179 protein</fullName>
    </submittedName>
</protein>
<dbReference type="Proteomes" id="UP000517892">
    <property type="component" value="Unassembled WGS sequence"/>
</dbReference>
<sequence length="145" mass="15696">KSQSEESRKAEVCPWESPELQSVDKAEICPWEVAAAPSDRPKGPGDAPKAEKRITRQAALASPARSLEKGSSEREAVCPWESLGMEQHPDKPHASGTALPKSPSEKSQSEESRKAVCPWEAVEVEPIDKAEICPWETAAPPSDKG</sequence>
<dbReference type="AlphaFoldDB" id="A0A7K5AB60"/>
<proteinExistence type="predicted"/>
<feature type="compositionally biased region" description="Basic and acidic residues" evidence="1">
    <location>
        <begin position="103"/>
        <end position="114"/>
    </location>
</feature>
<evidence type="ECO:0000256" key="1">
    <source>
        <dbReference type="SAM" id="MobiDB-lite"/>
    </source>
</evidence>
<evidence type="ECO:0000313" key="3">
    <source>
        <dbReference type="Proteomes" id="UP000517892"/>
    </source>
</evidence>